<dbReference type="PANTHER" id="PTHR10336:SF149">
    <property type="entry name" value="1-PHOSPHATIDYLINOSITOL 4,5-BISPHOSPHATE PHOSPHODIESTERASE CLASSES I AND II"/>
    <property type="match status" value="1"/>
</dbReference>
<feature type="coiled-coil region" evidence="9">
    <location>
        <begin position="958"/>
        <end position="1007"/>
    </location>
</feature>
<dbReference type="InterPro" id="IPR042531">
    <property type="entry name" value="PLC-beta_C_sf"/>
</dbReference>
<keyword evidence="2 8" id="KW-0378">Hydrolase</keyword>
<evidence type="ECO:0000256" key="6">
    <source>
        <dbReference type="PIRSR" id="PIRSR000956-1"/>
    </source>
</evidence>
<dbReference type="InterPro" id="IPR016280">
    <property type="entry name" value="PLC-beta"/>
</dbReference>
<evidence type="ECO:0000256" key="1">
    <source>
        <dbReference type="ARBA" id="ARBA00012368"/>
    </source>
</evidence>
<evidence type="ECO:0000256" key="5">
    <source>
        <dbReference type="ARBA" id="ARBA00023224"/>
    </source>
</evidence>
<evidence type="ECO:0000256" key="8">
    <source>
        <dbReference type="RuleBase" id="RU361133"/>
    </source>
</evidence>
<dbReference type="SMART" id="SM00149">
    <property type="entry name" value="PLCYc"/>
    <property type="match status" value="1"/>
</dbReference>
<gene>
    <name evidence="11" type="ORF">PACLA_8A007414</name>
</gene>
<feature type="binding site" evidence="7">
    <location>
        <position position="416"/>
    </location>
    <ligand>
        <name>Ca(2+)</name>
        <dbReference type="ChEBI" id="CHEBI:29108"/>
    </ligand>
</feature>
<dbReference type="CDD" id="cd13361">
    <property type="entry name" value="PH_PLC_beta"/>
    <property type="match status" value="1"/>
</dbReference>
<comment type="catalytic activity">
    <reaction evidence="8">
        <text>a 1,2-diacyl-sn-glycero-3-phospho-(1D-myo-inositol-4,5-bisphosphate) + H2O = 1D-myo-inositol 1,4,5-trisphosphate + a 1,2-diacyl-sn-glycerol + H(+)</text>
        <dbReference type="Rhea" id="RHEA:33179"/>
        <dbReference type="ChEBI" id="CHEBI:15377"/>
        <dbReference type="ChEBI" id="CHEBI:15378"/>
        <dbReference type="ChEBI" id="CHEBI:17815"/>
        <dbReference type="ChEBI" id="CHEBI:58456"/>
        <dbReference type="ChEBI" id="CHEBI:203600"/>
        <dbReference type="EC" id="3.1.4.11"/>
    </reaction>
</comment>
<dbReference type="GO" id="GO:0048015">
    <property type="term" value="P:phosphatidylinositol-mediated signaling"/>
    <property type="evidence" value="ECO:0007669"/>
    <property type="project" value="TreeGrafter"/>
</dbReference>
<dbReference type="GO" id="GO:0005737">
    <property type="term" value="C:cytoplasm"/>
    <property type="evidence" value="ECO:0007669"/>
    <property type="project" value="TreeGrafter"/>
</dbReference>
<feature type="binding site" evidence="7">
    <location>
        <position position="367"/>
    </location>
    <ligand>
        <name>Ca(2+)</name>
        <dbReference type="ChEBI" id="CHEBI:29108"/>
    </ligand>
</feature>
<organism evidence="11 12">
    <name type="scientific">Paramuricea clavata</name>
    <name type="common">Red gorgonian</name>
    <name type="synonym">Violescent sea-whip</name>
    <dbReference type="NCBI Taxonomy" id="317549"/>
    <lineage>
        <taxon>Eukaryota</taxon>
        <taxon>Metazoa</taxon>
        <taxon>Cnidaria</taxon>
        <taxon>Anthozoa</taxon>
        <taxon>Octocorallia</taxon>
        <taxon>Malacalcyonacea</taxon>
        <taxon>Plexauridae</taxon>
        <taxon>Paramuricea</taxon>
    </lineage>
</organism>
<dbReference type="PROSITE" id="PS50004">
    <property type="entry name" value="C2"/>
    <property type="match status" value="1"/>
</dbReference>
<dbReference type="GO" id="GO:0051209">
    <property type="term" value="P:release of sequestered calcium ion into cytosol"/>
    <property type="evidence" value="ECO:0007669"/>
    <property type="project" value="TreeGrafter"/>
</dbReference>
<evidence type="ECO:0000256" key="9">
    <source>
        <dbReference type="SAM" id="Coils"/>
    </source>
</evidence>
<dbReference type="FunFam" id="2.60.40.150:FF:000008">
    <property type="entry name" value="1-phosphatidylinositol 4,5-bisphosphate phosphodiesterase"/>
    <property type="match status" value="1"/>
</dbReference>
<keyword evidence="3 8" id="KW-0442">Lipid degradation</keyword>
<dbReference type="CDD" id="cd08591">
    <property type="entry name" value="PI-PLCc_beta"/>
    <property type="match status" value="1"/>
</dbReference>
<dbReference type="InterPro" id="IPR035892">
    <property type="entry name" value="C2_domain_sf"/>
</dbReference>
<feature type="active site" evidence="6">
    <location>
        <position position="382"/>
    </location>
</feature>
<comment type="caution">
    <text evidence="11">The sequence shown here is derived from an EMBL/GenBank/DDBJ whole genome shotgun (WGS) entry which is preliminary data.</text>
</comment>
<feature type="active site" evidence="6">
    <location>
        <position position="335"/>
    </location>
</feature>
<dbReference type="PROSITE" id="PS50007">
    <property type="entry name" value="PIPLC_X_DOMAIN"/>
    <property type="match status" value="1"/>
</dbReference>
<dbReference type="Pfam" id="PF22631">
    <property type="entry name" value="PLCB1-4-like_EFh"/>
    <property type="match status" value="1"/>
</dbReference>
<dbReference type="InterPro" id="IPR001192">
    <property type="entry name" value="PI-PLC_fam"/>
</dbReference>
<dbReference type="SUPFAM" id="SSF50729">
    <property type="entry name" value="PH domain-like"/>
    <property type="match status" value="1"/>
</dbReference>
<dbReference type="FunFam" id="1.10.238.10:FF:000024">
    <property type="entry name" value="1-phosphatidylinositol 4,5-bisphosphate phosphodiesterase"/>
    <property type="match status" value="1"/>
</dbReference>
<dbReference type="InterPro" id="IPR053945">
    <property type="entry name" value="PLCB1-4-like_EFh"/>
</dbReference>
<dbReference type="InterPro" id="IPR017946">
    <property type="entry name" value="PLC-like_Pdiesterase_TIM-brl"/>
</dbReference>
<dbReference type="GO" id="GO:0007186">
    <property type="term" value="P:G protein-coupled receptor signaling pathway"/>
    <property type="evidence" value="ECO:0007669"/>
    <property type="project" value="TreeGrafter"/>
</dbReference>
<dbReference type="SMART" id="SM00239">
    <property type="entry name" value="C2"/>
    <property type="match status" value="1"/>
</dbReference>
<dbReference type="CDD" id="cd00275">
    <property type="entry name" value="C2_PLC_like"/>
    <property type="match status" value="1"/>
</dbReference>
<dbReference type="Gene3D" id="2.30.29.240">
    <property type="match status" value="1"/>
</dbReference>
<dbReference type="EC" id="3.1.4.11" evidence="1 8"/>
<dbReference type="SUPFAM" id="SSF47473">
    <property type="entry name" value="EF-hand"/>
    <property type="match status" value="1"/>
</dbReference>
<dbReference type="PRINTS" id="PR00390">
    <property type="entry name" value="PHPHLIPASEC"/>
</dbReference>
<dbReference type="InterPro" id="IPR000909">
    <property type="entry name" value="PLipase_C_PInositol-sp_X_dom"/>
</dbReference>
<evidence type="ECO:0000313" key="12">
    <source>
        <dbReference type="Proteomes" id="UP001152795"/>
    </source>
</evidence>
<evidence type="ECO:0000313" key="11">
    <source>
        <dbReference type="EMBL" id="CAB3977437.1"/>
    </source>
</evidence>
<keyword evidence="7" id="KW-0479">Metal-binding</keyword>
<reference evidence="11" key="1">
    <citation type="submission" date="2020-04" db="EMBL/GenBank/DDBJ databases">
        <authorList>
            <person name="Alioto T."/>
            <person name="Alioto T."/>
            <person name="Gomez Garrido J."/>
        </authorList>
    </citation>
    <scope>NUCLEOTIDE SEQUENCE</scope>
    <source>
        <strain evidence="11">A484AB</strain>
    </source>
</reference>
<dbReference type="PIRSF" id="PIRSF000956">
    <property type="entry name" value="PLC-beta"/>
    <property type="match status" value="1"/>
</dbReference>
<dbReference type="GO" id="GO:0016042">
    <property type="term" value="P:lipid catabolic process"/>
    <property type="evidence" value="ECO:0007669"/>
    <property type="project" value="UniProtKB-KW"/>
</dbReference>
<dbReference type="InterPro" id="IPR001711">
    <property type="entry name" value="PLipase_C_Pinositol-sp_Y"/>
</dbReference>
<dbReference type="AlphaFoldDB" id="A0A7D9H8G6"/>
<keyword evidence="4 8" id="KW-0443">Lipid metabolism</keyword>
<dbReference type="PANTHER" id="PTHR10336">
    <property type="entry name" value="PHOSPHOINOSITIDE-SPECIFIC PHOSPHOLIPASE C FAMILY PROTEIN"/>
    <property type="match status" value="1"/>
</dbReference>
<dbReference type="GO" id="GO:0046488">
    <property type="term" value="P:phosphatidylinositol metabolic process"/>
    <property type="evidence" value="ECO:0007669"/>
    <property type="project" value="TreeGrafter"/>
</dbReference>
<dbReference type="Gene3D" id="3.20.20.190">
    <property type="entry name" value="Phosphatidylinositol (PI) phosphodiesterase"/>
    <property type="match status" value="1"/>
</dbReference>
<dbReference type="GO" id="GO:0004435">
    <property type="term" value="F:phosphatidylinositol-4,5-bisphosphate phospholipase C activity"/>
    <property type="evidence" value="ECO:0007669"/>
    <property type="project" value="UniProtKB-EC"/>
</dbReference>
<dbReference type="EMBL" id="CACRXK020000047">
    <property type="protein sequence ID" value="CAB3977437.1"/>
    <property type="molecule type" value="Genomic_DNA"/>
</dbReference>
<proteinExistence type="predicted"/>
<dbReference type="InterPro" id="IPR000008">
    <property type="entry name" value="C2_dom"/>
</dbReference>
<keyword evidence="5" id="KW-0807">Transducer</keyword>
<keyword evidence="9" id="KW-0175">Coiled coil</keyword>
<dbReference type="Gene3D" id="1.10.238.10">
    <property type="entry name" value="EF-hand"/>
    <property type="match status" value="1"/>
</dbReference>
<feature type="region of interest" description="Disordered" evidence="10">
    <location>
        <begin position="908"/>
        <end position="936"/>
    </location>
</feature>
<dbReference type="Pfam" id="PF00168">
    <property type="entry name" value="C2"/>
    <property type="match status" value="1"/>
</dbReference>
<sequence>MASGGVYAETLELPKVPDTIVSGSTFIKWDDDSGLAQACTLKIDPCGYVLFWKFEEKAETDLLDVIQISDVRNGKYARMPKDSKVKDLIKSKLASPENLEDHCITVLYGPNFVETNAINFVALDVKDAKLWFDCLMSFCQHVLPANASPLNFLEKHYTKLMVQANPDEAIPVKLITKYLASNKDDKKKVYDTLQSLGLPSKKEDAIKISDFTLDTFLLFMSRICNRQDIDKIFTEIGAKKKPYLTVAQFVEFLNKYQRDPRLNEILFPYYDTERAMSFINTYEPNKQFAEKGHLSVQGFTRYLMSEHNTVINNDRLALHQDMNAPLSHYFINSSHNTYLTGHQLTGKSSVEIYRQALMSGCRCVELDCWDGKSEDQEPCITHGLTWCTEVSFKDVVEAIAESAFKTSDYPVILSFENHCSRLQQRKMAQYCVSIFGDMLLDKPIDDFPIDDGKPLPSPKALMRKIIIKNKKKLPKAANPESSASQEGPVANGTEATSPDVTDGDTPQIEVATDELSESVKSEGGESLKDILDKNKEKKEVDQPEEEVESENVLSDLVNYIQPVHFKSFEYAETRDKSYEMTSFVETGATTLLKQEPVEFVNYNKRQLSRIYPKGTRVGSENYMPQVFWNAGCQLVALNFQTLDVPMMLNLGKFEYNGKCGYIRKPDFMCRTDRSFDPFAESTVDGIIAGSVEVKVISGQFLSERKVGTYVEVDMYGLPADTVRRKYRTKTVTNNGLNPVYDEEPFRFNKVVLPNLAVLRIAVYEESGKLIGHRVLPVDSIQPGYRHIKLKSDCNQALCLPVLFVSIVTADYVPSGFSDFADALTNPIAFQSKAEIRGHMLESLMDDDEASSQVPEMQPKLAPVLPANIRRSSAQFQAQGGRCVKPSMSVGNLGNGTQCSSNRSVSLTADHIDGTENSSRRFKRSQSTKKREEDPKIVPVPIHELRDHKNVEKVKEKHKKDMSLLVRKHMKEKDRLQKQHFTTQEKLAKDMDKEIETTKKKLDKTLKRASKSGKYEEVYKEGVQEVASLRKDHEMRMNVLKLEQREEVIALIEKQLKEQHALAKESVQPEFDELRVVMELTKTKQSKKLAEVHESDESELTRNFGKTSRRHTTPAITKMKAFLQSRPMMSRTFVQ</sequence>
<feature type="non-terminal residue" evidence="11">
    <location>
        <position position="1"/>
    </location>
</feature>
<accession>A0A7D9H8G6</accession>
<dbReference type="Gene3D" id="2.60.40.150">
    <property type="entry name" value="C2 domain"/>
    <property type="match status" value="1"/>
</dbReference>
<dbReference type="SMART" id="SM00148">
    <property type="entry name" value="PLCXc"/>
    <property type="match status" value="1"/>
</dbReference>
<evidence type="ECO:0000256" key="4">
    <source>
        <dbReference type="ARBA" id="ARBA00023098"/>
    </source>
</evidence>
<dbReference type="InterPro" id="IPR011992">
    <property type="entry name" value="EF-hand-dom_pair"/>
</dbReference>
<dbReference type="Pfam" id="PF00387">
    <property type="entry name" value="PI-PLC-Y"/>
    <property type="match status" value="1"/>
</dbReference>
<keyword evidence="7" id="KW-0106">Calcium</keyword>
<feature type="binding site" evidence="7">
    <location>
        <position position="336"/>
    </location>
    <ligand>
        <name>Ca(2+)</name>
        <dbReference type="ChEBI" id="CHEBI:29108"/>
    </ligand>
</feature>
<protein>
    <recommendedName>
        <fullName evidence="1 8">Phosphoinositide phospholipase C</fullName>
        <ecNumber evidence="1 8">3.1.4.11</ecNumber>
    </recommendedName>
</protein>
<feature type="compositionally biased region" description="Basic and acidic residues" evidence="10">
    <location>
        <begin position="517"/>
        <end position="541"/>
    </location>
</feature>
<dbReference type="GO" id="GO:0005509">
    <property type="term" value="F:calcium ion binding"/>
    <property type="evidence" value="ECO:0007669"/>
    <property type="project" value="InterPro"/>
</dbReference>
<dbReference type="SUPFAM" id="SSF51695">
    <property type="entry name" value="PLC-like phosphodiesterases"/>
    <property type="match status" value="1"/>
</dbReference>
<keyword evidence="12" id="KW-1185">Reference proteome</keyword>
<evidence type="ECO:0000256" key="3">
    <source>
        <dbReference type="ARBA" id="ARBA00022963"/>
    </source>
</evidence>
<comment type="cofactor">
    <cofactor evidence="7">
        <name>Ca(2+)</name>
        <dbReference type="ChEBI" id="CHEBI:29108"/>
    </cofactor>
    <text evidence="7">Binds 1 Ca(2+) ion per subunit.</text>
</comment>
<dbReference type="PROSITE" id="PS50008">
    <property type="entry name" value="PIPLC_Y_DOMAIN"/>
    <property type="match status" value="1"/>
</dbReference>
<evidence type="ECO:0000256" key="7">
    <source>
        <dbReference type="PIRSR" id="PIRSR000956-2"/>
    </source>
</evidence>
<name>A0A7D9H8G6_PARCT</name>
<evidence type="ECO:0000256" key="2">
    <source>
        <dbReference type="ARBA" id="ARBA00022801"/>
    </source>
</evidence>
<dbReference type="Gene3D" id="1.20.1230.10">
    <property type="entry name" value="Phospholipase C beta, distal C-terminal domain"/>
    <property type="match status" value="1"/>
</dbReference>
<dbReference type="SUPFAM" id="SSF49562">
    <property type="entry name" value="C2 domain (Calcium/lipid-binding domain, CaLB)"/>
    <property type="match status" value="1"/>
</dbReference>
<feature type="binding site" evidence="7">
    <location>
        <position position="365"/>
    </location>
    <ligand>
        <name>Ca(2+)</name>
        <dbReference type="ChEBI" id="CHEBI:29108"/>
    </ligand>
</feature>
<dbReference type="SUPFAM" id="SSF69989">
    <property type="entry name" value="C-terminal domain of PLC-beta"/>
    <property type="match status" value="1"/>
</dbReference>
<feature type="region of interest" description="Disordered" evidence="10">
    <location>
        <begin position="472"/>
        <end position="549"/>
    </location>
</feature>
<dbReference type="Proteomes" id="UP001152795">
    <property type="component" value="Unassembled WGS sequence"/>
</dbReference>
<evidence type="ECO:0000256" key="10">
    <source>
        <dbReference type="SAM" id="MobiDB-lite"/>
    </source>
</evidence>
<dbReference type="Pfam" id="PF17787">
    <property type="entry name" value="PH_14"/>
    <property type="match status" value="1"/>
</dbReference>
<dbReference type="OrthoDB" id="269822at2759"/>
<dbReference type="Pfam" id="PF00388">
    <property type="entry name" value="PI-PLC-X"/>
    <property type="match status" value="1"/>
</dbReference>
<dbReference type="InterPro" id="IPR037862">
    <property type="entry name" value="PLC-beta_PH"/>
</dbReference>